<evidence type="ECO:0000313" key="7">
    <source>
        <dbReference type="Proteomes" id="UP000249304"/>
    </source>
</evidence>
<dbReference type="OrthoDB" id="3176554at2"/>
<evidence type="ECO:0000313" key="6">
    <source>
        <dbReference type="EMBL" id="PZG16954.1"/>
    </source>
</evidence>
<gene>
    <name evidence="6" type="ORF">C1J01_19395</name>
</gene>
<dbReference type="AlphaFoldDB" id="A0A2W2FPF2"/>
<feature type="domain" description="LysR substrate-binding" evidence="5">
    <location>
        <begin position="2"/>
        <end position="139"/>
    </location>
</feature>
<dbReference type="GO" id="GO:0003677">
    <property type="term" value="F:DNA binding"/>
    <property type="evidence" value="ECO:0007669"/>
    <property type="project" value="UniProtKB-KW"/>
</dbReference>
<organism evidence="6 7">
    <name type="scientific">Nonomuraea aridisoli</name>
    <dbReference type="NCBI Taxonomy" id="2070368"/>
    <lineage>
        <taxon>Bacteria</taxon>
        <taxon>Bacillati</taxon>
        <taxon>Actinomycetota</taxon>
        <taxon>Actinomycetes</taxon>
        <taxon>Streptosporangiales</taxon>
        <taxon>Streptosporangiaceae</taxon>
        <taxon>Nonomuraea</taxon>
    </lineage>
</organism>
<dbReference type="RefSeq" id="WP_111180398.1">
    <property type="nucleotide sequence ID" value="NZ_POUD01000075.1"/>
</dbReference>
<evidence type="ECO:0000256" key="3">
    <source>
        <dbReference type="ARBA" id="ARBA00023125"/>
    </source>
</evidence>
<dbReference type="GO" id="GO:0003700">
    <property type="term" value="F:DNA-binding transcription factor activity"/>
    <property type="evidence" value="ECO:0007669"/>
    <property type="project" value="TreeGrafter"/>
</dbReference>
<evidence type="ECO:0000259" key="5">
    <source>
        <dbReference type="Pfam" id="PF03466"/>
    </source>
</evidence>
<proteinExistence type="inferred from homology"/>
<accession>A0A2W2FPF2</accession>
<name>A0A2W2FPF2_9ACTN</name>
<evidence type="ECO:0000256" key="4">
    <source>
        <dbReference type="ARBA" id="ARBA00023163"/>
    </source>
</evidence>
<dbReference type="Gene3D" id="3.40.190.10">
    <property type="entry name" value="Periplasmic binding protein-like II"/>
    <property type="match status" value="2"/>
</dbReference>
<reference evidence="6 7" key="1">
    <citation type="submission" date="2018-01" db="EMBL/GenBank/DDBJ databases">
        <title>Draft genome sequence of Nonomuraea sp. KC333.</title>
        <authorList>
            <person name="Sahin N."/>
            <person name="Saygin H."/>
            <person name="Ay H."/>
        </authorList>
    </citation>
    <scope>NUCLEOTIDE SEQUENCE [LARGE SCALE GENOMIC DNA]</scope>
    <source>
        <strain evidence="6 7">KC333</strain>
    </source>
</reference>
<dbReference type="SUPFAM" id="SSF53850">
    <property type="entry name" value="Periplasmic binding protein-like II"/>
    <property type="match status" value="1"/>
</dbReference>
<keyword evidence="4" id="KW-0804">Transcription</keyword>
<comment type="caution">
    <text evidence="6">The sequence shown here is derived from an EMBL/GenBank/DDBJ whole genome shotgun (WGS) entry which is preliminary data.</text>
</comment>
<dbReference type="PANTHER" id="PTHR30346">
    <property type="entry name" value="TRANSCRIPTIONAL DUAL REGULATOR HCAR-RELATED"/>
    <property type="match status" value="1"/>
</dbReference>
<protein>
    <recommendedName>
        <fullName evidence="5">LysR substrate-binding domain-containing protein</fullName>
    </recommendedName>
</protein>
<dbReference type="Proteomes" id="UP000249304">
    <property type="component" value="Unassembled WGS sequence"/>
</dbReference>
<dbReference type="PANTHER" id="PTHR30346:SF0">
    <property type="entry name" value="HCA OPERON TRANSCRIPTIONAL ACTIVATOR HCAR"/>
    <property type="match status" value="1"/>
</dbReference>
<dbReference type="Pfam" id="PF03466">
    <property type="entry name" value="LysR_substrate"/>
    <property type="match status" value="1"/>
</dbReference>
<dbReference type="EMBL" id="POUD01000075">
    <property type="protein sequence ID" value="PZG16954.1"/>
    <property type="molecule type" value="Genomic_DNA"/>
</dbReference>
<dbReference type="GO" id="GO:0032993">
    <property type="term" value="C:protein-DNA complex"/>
    <property type="evidence" value="ECO:0007669"/>
    <property type="project" value="TreeGrafter"/>
</dbReference>
<sequence length="158" mass="17090">MLDARLIHAEALVVAVPEGHPLTECGRPPTLKEIADHDIVTYGPAPARYFHELVISTFHNAGAAPDYVQYVSQVHSLLVLVDAGIGIALVPRSHARLGPPGVRFLEMEATPEDHVELHCSWRADDDSPTLRAVFSFLDAVAGPVRTSRGMREAGPRGS</sequence>
<evidence type="ECO:0000256" key="2">
    <source>
        <dbReference type="ARBA" id="ARBA00023015"/>
    </source>
</evidence>
<dbReference type="InterPro" id="IPR005119">
    <property type="entry name" value="LysR_subst-bd"/>
</dbReference>
<keyword evidence="3" id="KW-0238">DNA-binding</keyword>
<comment type="similarity">
    <text evidence="1">Belongs to the LysR transcriptional regulatory family.</text>
</comment>
<keyword evidence="2" id="KW-0805">Transcription regulation</keyword>
<keyword evidence="7" id="KW-1185">Reference proteome</keyword>
<evidence type="ECO:0000256" key="1">
    <source>
        <dbReference type="ARBA" id="ARBA00009437"/>
    </source>
</evidence>